<reference evidence="2 3" key="1">
    <citation type="submission" date="2024-01" db="EMBL/GenBank/DDBJ databases">
        <title>Genome assemblies of Stephania.</title>
        <authorList>
            <person name="Yang L."/>
        </authorList>
    </citation>
    <scope>NUCLEOTIDE SEQUENCE [LARGE SCALE GENOMIC DNA]</scope>
    <source>
        <strain evidence="2">JXDWG</strain>
        <tissue evidence="2">Leaf</tissue>
    </source>
</reference>
<sequence>MRPTIQHHKIIPRNNPTISTAHFHLDLLNNNIIIIIIVVVVDDQTNKNDPDFPSRLRVSPPRDLTRPDAMRIAHFHDRLHIDAMGHGPRHAPLPLRDSLHCLWIRAIFFWVYSIAAAAAAAAPLLDEGAFW</sequence>
<keyword evidence="3" id="KW-1185">Reference proteome</keyword>
<evidence type="ECO:0000313" key="3">
    <source>
        <dbReference type="Proteomes" id="UP001419268"/>
    </source>
</evidence>
<dbReference type="EMBL" id="JBBNAG010000009">
    <property type="protein sequence ID" value="KAK9104122.1"/>
    <property type="molecule type" value="Genomic_DNA"/>
</dbReference>
<feature type="transmembrane region" description="Helical" evidence="1">
    <location>
        <begin position="102"/>
        <end position="125"/>
    </location>
</feature>
<organism evidence="2 3">
    <name type="scientific">Stephania cephalantha</name>
    <dbReference type="NCBI Taxonomy" id="152367"/>
    <lineage>
        <taxon>Eukaryota</taxon>
        <taxon>Viridiplantae</taxon>
        <taxon>Streptophyta</taxon>
        <taxon>Embryophyta</taxon>
        <taxon>Tracheophyta</taxon>
        <taxon>Spermatophyta</taxon>
        <taxon>Magnoliopsida</taxon>
        <taxon>Ranunculales</taxon>
        <taxon>Menispermaceae</taxon>
        <taxon>Menispermoideae</taxon>
        <taxon>Cissampelideae</taxon>
        <taxon>Stephania</taxon>
    </lineage>
</organism>
<accession>A0AAP0F575</accession>
<gene>
    <name evidence="2" type="ORF">Scep_020966</name>
</gene>
<dbReference type="AlphaFoldDB" id="A0AAP0F575"/>
<proteinExistence type="predicted"/>
<keyword evidence="1" id="KW-1133">Transmembrane helix</keyword>
<dbReference type="Proteomes" id="UP001419268">
    <property type="component" value="Unassembled WGS sequence"/>
</dbReference>
<name>A0AAP0F575_9MAGN</name>
<protein>
    <submittedName>
        <fullName evidence="2">Uncharacterized protein</fullName>
    </submittedName>
</protein>
<keyword evidence="1" id="KW-0472">Membrane</keyword>
<comment type="caution">
    <text evidence="2">The sequence shown here is derived from an EMBL/GenBank/DDBJ whole genome shotgun (WGS) entry which is preliminary data.</text>
</comment>
<evidence type="ECO:0000256" key="1">
    <source>
        <dbReference type="SAM" id="Phobius"/>
    </source>
</evidence>
<evidence type="ECO:0000313" key="2">
    <source>
        <dbReference type="EMBL" id="KAK9104122.1"/>
    </source>
</evidence>
<keyword evidence="1" id="KW-0812">Transmembrane</keyword>